<feature type="transmembrane region" description="Helical" evidence="9">
    <location>
        <begin position="82"/>
        <end position="102"/>
    </location>
</feature>
<dbReference type="GO" id="GO:0005886">
    <property type="term" value="C:plasma membrane"/>
    <property type="evidence" value="ECO:0007669"/>
    <property type="project" value="UniProtKB-SubCell"/>
</dbReference>
<dbReference type="PRINTS" id="PR00781">
    <property type="entry name" value="LIPOSIGPTASE"/>
</dbReference>
<dbReference type="EC" id="3.4.23.36" evidence="9"/>
<comment type="caution">
    <text evidence="9">Lacks conserved residue(s) required for the propagation of feature annotation.</text>
</comment>
<keyword evidence="3 9" id="KW-0645">Protease</keyword>
<protein>
    <recommendedName>
        <fullName evidence="9">Lipoprotein signal peptidase</fullName>
        <ecNumber evidence="9">3.4.23.36</ecNumber>
    </recommendedName>
    <alternativeName>
        <fullName evidence="9">Prolipoprotein signal peptidase</fullName>
    </alternativeName>
    <alternativeName>
        <fullName evidence="9">Signal peptidase II</fullName>
        <shortName evidence="9">SPase II</shortName>
    </alternativeName>
</protein>
<accession>A0AAT9FJ76</accession>
<comment type="function">
    <text evidence="9">This protein specifically catalyzes the removal of signal peptides from prolipoproteins.</text>
</comment>
<comment type="pathway">
    <text evidence="9">Protein modification; lipoprotein biosynthesis (signal peptide cleavage).</text>
</comment>
<dbReference type="AlphaFoldDB" id="A0AAT9FJ76"/>
<dbReference type="Pfam" id="PF01252">
    <property type="entry name" value="Peptidase_A8"/>
    <property type="match status" value="1"/>
</dbReference>
<sequence length="210" mass="23642">MSDAPSKARIIKLLLLITLPLYILDQISKWWVVMNFKLPFVIHEGERYGVPEDTRPVIEGVFNLVRRHNQGVAFGIGNGTTWAPVVFLFVLIIALIGITYFWKKGAFSGPAKWSAPLLISGILGNLTDRLFQGFWLEPYKDSSFLERLSQGYVVDFLDFKIPGFEKIMPSSGGHWPAFNVADSCITTAAVLLFVTALLEGRKEYKEKKSK</sequence>
<evidence type="ECO:0000256" key="9">
    <source>
        <dbReference type="HAMAP-Rule" id="MF_00161"/>
    </source>
</evidence>
<dbReference type="EMBL" id="AP026866">
    <property type="protein sequence ID" value="BDS06018.1"/>
    <property type="molecule type" value="Genomic_DNA"/>
</dbReference>
<comment type="catalytic activity">
    <reaction evidence="9">
        <text>Release of signal peptides from bacterial membrane prolipoproteins. Hydrolyzes -Xaa-Yaa-Zaa-|-(S,diacylglyceryl)Cys-, in which Xaa is hydrophobic (preferably Leu), and Yaa (Ala or Ser) and Zaa (Gly or Ala) have small, neutral side chains.</text>
        <dbReference type="EC" id="3.4.23.36"/>
    </reaction>
</comment>
<evidence type="ECO:0000256" key="8">
    <source>
        <dbReference type="ARBA" id="ARBA00023136"/>
    </source>
</evidence>
<dbReference type="PANTHER" id="PTHR33695:SF1">
    <property type="entry name" value="LIPOPROTEIN SIGNAL PEPTIDASE"/>
    <property type="match status" value="1"/>
</dbReference>
<keyword evidence="5 9" id="KW-0064">Aspartyl protease</keyword>
<evidence type="ECO:0000256" key="2">
    <source>
        <dbReference type="ARBA" id="ARBA00022475"/>
    </source>
</evidence>
<dbReference type="HAMAP" id="MF_00161">
    <property type="entry name" value="LspA"/>
    <property type="match status" value="1"/>
</dbReference>
<comment type="similarity">
    <text evidence="1 9 10">Belongs to the peptidase A8 family.</text>
</comment>
<dbReference type="GO" id="GO:0004190">
    <property type="term" value="F:aspartic-type endopeptidase activity"/>
    <property type="evidence" value="ECO:0007669"/>
    <property type="project" value="UniProtKB-UniRule"/>
</dbReference>
<dbReference type="KEGG" id="osu:NT6N_10580"/>
<evidence type="ECO:0000256" key="3">
    <source>
        <dbReference type="ARBA" id="ARBA00022670"/>
    </source>
</evidence>
<dbReference type="InterPro" id="IPR001872">
    <property type="entry name" value="Peptidase_A8"/>
</dbReference>
<dbReference type="GO" id="GO:0006508">
    <property type="term" value="P:proteolysis"/>
    <property type="evidence" value="ECO:0007669"/>
    <property type="project" value="UniProtKB-KW"/>
</dbReference>
<feature type="active site" evidence="9">
    <location>
        <position position="155"/>
    </location>
</feature>
<keyword evidence="7 9" id="KW-1133">Transmembrane helix</keyword>
<evidence type="ECO:0000256" key="5">
    <source>
        <dbReference type="ARBA" id="ARBA00022750"/>
    </source>
</evidence>
<evidence type="ECO:0000256" key="6">
    <source>
        <dbReference type="ARBA" id="ARBA00022801"/>
    </source>
</evidence>
<keyword evidence="8 9" id="KW-0472">Membrane</keyword>
<dbReference type="PANTHER" id="PTHR33695">
    <property type="entry name" value="LIPOPROTEIN SIGNAL PEPTIDASE"/>
    <property type="match status" value="1"/>
</dbReference>
<gene>
    <name evidence="9" type="primary">lspA</name>
    <name evidence="11" type="ORF">NT6N_10580</name>
</gene>
<proteinExistence type="inferred from homology"/>
<keyword evidence="2 9" id="KW-1003">Cell membrane</keyword>
<evidence type="ECO:0000256" key="7">
    <source>
        <dbReference type="ARBA" id="ARBA00022989"/>
    </source>
</evidence>
<evidence type="ECO:0000256" key="4">
    <source>
        <dbReference type="ARBA" id="ARBA00022692"/>
    </source>
</evidence>
<evidence type="ECO:0000256" key="1">
    <source>
        <dbReference type="ARBA" id="ARBA00006139"/>
    </source>
</evidence>
<organism evidence="11">
    <name type="scientific">Oceaniferula spumae</name>
    <dbReference type="NCBI Taxonomy" id="2979115"/>
    <lineage>
        <taxon>Bacteria</taxon>
        <taxon>Pseudomonadati</taxon>
        <taxon>Verrucomicrobiota</taxon>
        <taxon>Verrucomicrobiia</taxon>
        <taxon>Verrucomicrobiales</taxon>
        <taxon>Verrucomicrobiaceae</taxon>
        <taxon>Oceaniferula</taxon>
    </lineage>
</organism>
<feature type="transmembrane region" description="Helical" evidence="9">
    <location>
        <begin position="12"/>
        <end position="32"/>
    </location>
</feature>
<name>A0AAT9FJ76_9BACT</name>
<evidence type="ECO:0000313" key="11">
    <source>
        <dbReference type="EMBL" id="BDS06018.1"/>
    </source>
</evidence>
<feature type="active site" evidence="9">
    <location>
        <position position="182"/>
    </location>
</feature>
<evidence type="ECO:0000256" key="10">
    <source>
        <dbReference type="RuleBase" id="RU004181"/>
    </source>
</evidence>
<keyword evidence="4 9" id="KW-0812">Transmembrane</keyword>
<comment type="subcellular location">
    <subcellularLocation>
        <location evidence="9">Cell membrane</location>
        <topology evidence="9">Multi-pass membrane protein</topology>
    </subcellularLocation>
</comment>
<keyword evidence="6 9" id="KW-0378">Hydrolase</keyword>
<reference evidence="11" key="1">
    <citation type="submission" date="2024-07" db="EMBL/GenBank/DDBJ databases">
        <title>Complete genome sequence of Verrucomicrobiaceae bacterium NT6N.</title>
        <authorList>
            <person name="Huang C."/>
            <person name="Takami H."/>
            <person name="Hamasaki K."/>
        </authorList>
    </citation>
    <scope>NUCLEOTIDE SEQUENCE</scope>
    <source>
        <strain evidence="11">NT6N</strain>
    </source>
</reference>